<reference evidence="5 6" key="1">
    <citation type="submission" date="2021-08" db="EMBL/GenBank/DDBJ databases">
        <title>Shewanella putrefaciens YZ-J, complete genome.</title>
        <authorList>
            <person name="Yi Z."/>
        </authorList>
    </citation>
    <scope>NUCLEOTIDE SEQUENCE [LARGE SCALE GENOMIC DNA]</scope>
    <source>
        <strain evidence="5 6">YZ-J</strain>
    </source>
</reference>
<dbReference type="RefSeq" id="WP_025007608.1">
    <property type="nucleotide sequence ID" value="NZ_BMPK01000001.1"/>
</dbReference>
<name>A0ABX8X945_SHEPU</name>
<keyword evidence="6" id="KW-1185">Reference proteome</keyword>
<evidence type="ECO:0000256" key="2">
    <source>
        <dbReference type="ARBA" id="ARBA00023125"/>
    </source>
</evidence>
<accession>A0ABX8X945</accession>
<proteinExistence type="predicted"/>
<protein>
    <submittedName>
        <fullName evidence="5">Helix-turn-helix transcriptional regulator</fullName>
    </submittedName>
</protein>
<gene>
    <name evidence="5" type="ORF">K3G22_15035</name>
</gene>
<dbReference type="Pfam" id="PF12833">
    <property type="entry name" value="HTH_18"/>
    <property type="match status" value="1"/>
</dbReference>
<dbReference type="CDD" id="cd06124">
    <property type="entry name" value="cupin_NimR-like_N"/>
    <property type="match status" value="1"/>
</dbReference>
<dbReference type="PROSITE" id="PS00041">
    <property type="entry name" value="HTH_ARAC_FAMILY_1"/>
    <property type="match status" value="1"/>
</dbReference>
<keyword evidence="1" id="KW-0805">Transcription regulation</keyword>
<dbReference type="SUPFAM" id="SSF46689">
    <property type="entry name" value="Homeodomain-like"/>
    <property type="match status" value="1"/>
</dbReference>
<dbReference type="PRINTS" id="PR00032">
    <property type="entry name" value="HTHARAC"/>
</dbReference>
<dbReference type="InterPro" id="IPR011051">
    <property type="entry name" value="RmlC_Cupin_sf"/>
</dbReference>
<evidence type="ECO:0000256" key="3">
    <source>
        <dbReference type="ARBA" id="ARBA00023163"/>
    </source>
</evidence>
<sequence>MLSRQLDSINAIIEQAPNMPSFVKTIEMQKGYVDVLHQHCWHQLIFPLQGLLQTEANGALFLVPHTTALFVPAGVVHESVAIAHTCFIGVYLNPMYGRDYGATIKPVAMSAFLRELVLTLRKQCALNTSMNIEPMAQAPILRLLEVLYDQINSAGGQTFKLLIPQDRRLKLIFEHLTQTPALDFSLVKWGEMVGASERTLSRLFVREFGCSFVLWRQHLRLIYSLSLLATDLSIQNVAHQIGYQNDSSYIKAFKERFGMTPQRFRLGDHGITTHGNEHSI</sequence>
<dbReference type="EMBL" id="CP080635">
    <property type="protein sequence ID" value="QYX72049.1"/>
    <property type="molecule type" value="Genomic_DNA"/>
</dbReference>
<dbReference type="Proteomes" id="UP000827084">
    <property type="component" value="Chromosome"/>
</dbReference>
<dbReference type="Gene3D" id="1.10.10.60">
    <property type="entry name" value="Homeodomain-like"/>
    <property type="match status" value="2"/>
</dbReference>
<evidence type="ECO:0000259" key="4">
    <source>
        <dbReference type="PROSITE" id="PS01124"/>
    </source>
</evidence>
<organism evidence="5 6">
    <name type="scientific">Shewanella putrefaciens</name>
    <name type="common">Pseudomonas putrefaciens</name>
    <dbReference type="NCBI Taxonomy" id="24"/>
    <lineage>
        <taxon>Bacteria</taxon>
        <taxon>Pseudomonadati</taxon>
        <taxon>Pseudomonadota</taxon>
        <taxon>Gammaproteobacteria</taxon>
        <taxon>Alteromonadales</taxon>
        <taxon>Shewanellaceae</taxon>
        <taxon>Shewanella</taxon>
    </lineage>
</organism>
<dbReference type="InterPro" id="IPR020449">
    <property type="entry name" value="Tscrpt_reg_AraC-type_HTH"/>
</dbReference>
<dbReference type="SMART" id="SM00342">
    <property type="entry name" value="HTH_ARAC"/>
    <property type="match status" value="1"/>
</dbReference>
<dbReference type="SUPFAM" id="SSF51182">
    <property type="entry name" value="RmlC-like cupins"/>
    <property type="match status" value="1"/>
</dbReference>
<dbReference type="PROSITE" id="PS01124">
    <property type="entry name" value="HTH_ARAC_FAMILY_2"/>
    <property type="match status" value="1"/>
</dbReference>
<evidence type="ECO:0000256" key="1">
    <source>
        <dbReference type="ARBA" id="ARBA00023015"/>
    </source>
</evidence>
<dbReference type="InterPro" id="IPR018062">
    <property type="entry name" value="HTH_AraC-typ_CS"/>
</dbReference>
<dbReference type="PANTHER" id="PTHR11019">
    <property type="entry name" value="HTH-TYPE TRANSCRIPTIONAL REGULATOR NIMR"/>
    <property type="match status" value="1"/>
</dbReference>
<evidence type="ECO:0000313" key="5">
    <source>
        <dbReference type="EMBL" id="QYX72049.1"/>
    </source>
</evidence>
<dbReference type="InterPro" id="IPR018060">
    <property type="entry name" value="HTH_AraC"/>
</dbReference>
<feature type="domain" description="HTH araC/xylS-type" evidence="4">
    <location>
        <begin position="166"/>
        <end position="267"/>
    </location>
</feature>
<keyword evidence="3" id="KW-0804">Transcription</keyword>
<dbReference type="PANTHER" id="PTHR11019:SF199">
    <property type="entry name" value="HTH-TYPE TRANSCRIPTIONAL REGULATOR NIMR"/>
    <property type="match status" value="1"/>
</dbReference>
<keyword evidence="2" id="KW-0238">DNA-binding</keyword>
<evidence type="ECO:0000313" key="6">
    <source>
        <dbReference type="Proteomes" id="UP000827084"/>
    </source>
</evidence>
<dbReference type="InterPro" id="IPR009057">
    <property type="entry name" value="Homeodomain-like_sf"/>
</dbReference>
<dbReference type="GeneID" id="67444602"/>